<dbReference type="InterPro" id="IPR000425">
    <property type="entry name" value="MIP"/>
</dbReference>
<dbReference type="GO" id="GO:0016020">
    <property type="term" value="C:membrane"/>
    <property type="evidence" value="ECO:0007669"/>
    <property type="project" value="UniProtKB-SubCell"/>
</dbReference>
<protein>
    <submittedName>
        <fullName evidence="6">Uncharacterized protein</fullName>
    </submittedName>
</protein>
<organism evidence="6 7">
    <name type="scientific">Candidula unifasciata</name>
    <dbReference type="NCBI Taxonomy" id="100452"/>
    <lineage>
        <taxon>Eukaryota</taxon>
        <taxon>Metazoa</taxon>
        <taxon>Spiralia</taxon>
        <taxon>Lophotrochozoa</taxon>
        <taxon>Mollusca</taxon>
        <taxon>Gastropoda</taxon>
        <taxon>Heterobranchia</taxon>
        <taxon>Euthyneura</taxon>
        <taxon>Panpulmonata</taxon>
        <taxon>Eupulmonata</taxon>
        <taxon>Stylommatophora</taxon>
        <taxon>Helicina</taxon>
        <taxon>Helicoidea</taxon>
        <taxon>Geomitridae</taxon>
        <taxon>Candidula</taxon>
    </lineage>
</organism>
<keyword evidence="3 5" id="KW-1133">Transmembrane helix</keyword>
<dbReference type="EMBL" id="CAJHNH020006612">
    <property type="protein sequence ID" value="CAG5133919.1"/>
    <property type="molecule type" value="Genomic_DNA"/>
</dbReference>
<keyword evidence="2 5" id="KW-0812">Transmembrane</keyword>
<proteinExistence type="predicted"/>
<comment type="subcellular location">
    <subcellularLocation>
        <location evidence="1">Membrane</location>
        <topology evidence="1">Multi-pass membrane protein</topology>
    </subcellularLocation>
</comment>
<evidence type="ECO:0000256" key="1">
    <source>
        <dbReference type="ARBA" id="ARBA00004141"/>
    </source>
</evidence>
<accession>A0A8S3ZWP9</accession>
<dbReference type="Gene3D" id="1.20.1080.10">
    <property type="entry name" value="Glycerol uptake facilitator protein"/>
    <property type="match status" value="1"/>
</dbReference>
<dbReference type="Pfam" id="PF00230">
    <property type="entry name" value="MIP"/>
    <property type="match status" value="1"/>
</dbReference>
<evidence type="ECO:0000313" key="7">
    <source>
        <dbReference type="Proteomes" id="UP000678393"/>
    </source>
</evidence>
<dbReference type="Proteomes" id="UP000678393">
    <property type="component" value="Unassembled WGS sequence"/>
</dbReference>
<name>A0A8S3ZWP9_9EUPU</name>
<sequence length="73" mass="8035">MEALYIHIANKLEGLRFGKSGPSGKITDLSELKSAELWRAVFAEFLAQVLFIFLGCASAMRISDPGSDVYLIK</sequence>
<evidence type="ECO:0000313" key="6">
    <source>
        <dbReference type="EMBL" id="CAG5133919.1"/>
    </source>
</evidence>
<comment type="caution">
    <text evidence="6">The sequence shown here is derived from an EMBL/GenBank/DDBJ whole genome shotgun (WGS) entry which is preliminary data.</text>
</comment>
<evidence type="ECO:0000256" key="3">
    <source>
        <dbReference type="ARBA" id="ARBA00022989"/>
    </source>
</evidence>
<reference evidence="6" key="1">
    <citation type="submission" date="2021-04" db="EMBL/GenBank/DDBJ databases">
        <authorList>
            <consortium name="Molecular Ecology Group"/>
        </authorList>
    </citation>
    <scope>NUCLEOTIDE SEQUENCE</scope>
</reference>
<evidence type="ECO:0000256" key="5">
    <source>
        <dbReference type="SAM" id="Phobius"/>
    </source>
</evidence>
<dbReference type="GO" id="GO:0015267">
    <property type="term" value="F:channel activity"/>
    <property type="evidence" value="ECO:0007669"/>
    <property type="project" value="InterPro"/>
</dbReference>
<feature type="transmembrane region" description="Helical" evidence="5">
    <location>
        <begin position="37"/>
        <end position="57"/>
    </location>
</feature>
<dbReference type="AlphaFoldDB" id="A0A8S3ZWP9"/>
<keyword evidence="7" id="KW-1185">Reference proteome</keyword>
<keyword evidence="4 5" id="KW-0472">Membrane</keyword>
<evidence type="ECO:0000256" key="2">
    <source>
        <dbReference type="ARBA" id="ARBA00022692"/>
    </source>
</evidence>
<gene>
    <name evidence="6" type="ORF">CUNI_LOCUS19477</name>
</gene>
<dbReference type="InterPro" id="IPR023271">
    <property type="entry name" value="Aquaporin-like"/>
</dbReference>
<dbReference type="OrthoDB" id="3222at2759"/>
<evidence type="ECO:0000256" key="4">
    <source>
        <dbReference type="ARBA" id="ARBA00023136"/>
    </source>
</evidence>
<feature type="non-terminal residue" evidence="6">
    <location>
        <position position="73"/>
    </location>
</feature>